<comment type="caution">
    <text evidence="2">The sequence shown here is derived from an EMBL/GenBank/DDBJ whole genome shotgun (WGS) entry which is preliminary data.</text>
</comment>
<dbReference type="EMBL" id="DSOK01000357">
    <property type="protein sequence ID" value="HEN16377.1"/>
    <property type="molecule type" value="Genomic_DNA"/>
</dbReference>
<feature type="chain" id="PRO_5027811261" evidence="1">
    <location>
        <begin position="24"/>
        <end position="114"/>
    </location>
</feature>
<name>A0A7C2PIA4_9PLAN</name>
<evidence type="ECO:0000313" key="2">
    <source>
        <dbReference type="EMBL" id="HEN16377.1"/>
    </source>
</evidence>
<organism evidence="2">
    <name type="scientific">Schlesneria paludicola</name>
    <dbReference type="NCBI Taxonomy" id="360056"/>
    <lineage>
        <taxon>Bacteria</taxon>
        <taxon>Pseudomonadati</taxon>
        <taxon>Planctomycetota</taxon>
        <taxon>Planctomycetia</taxon>
        <taxon>Planctomycetales</taxon>
        <taxon>Planctomycetaceae</taxon>
        <taxon>Schlesneria</taxon>
    </lineage>
</organism>
<gene>
    <name evidence="2" type="ORF">ENQ76_13020</name>
</gene>
<keyword evidence="1" id="KW-0732">Signal</keyword>
<reference evidence="2" key="1">
    <citation type="journal article" date="2020" name="mSystems">
        <title>Genome- and Community-Level Interaction Insights into Carbon Utilization and Element Cycling Functions of Hydrothermarchaeota in Hydrothermal Sediment.</title>
        <authorList>
            <person name="Zhou Z."/>
            <person name="Liu Y."/>
            <person name="Xu W."/>
            <person name="Pan J."/>
            <person name="Luo Z.H."/>
            <person name="Li M."/>
        </authorList>
    </citation>
    <scope>NUCLEOTIDE SEQUENCE [LARGE SCALE GENOMIC DNA]</scope>
    <source>
        <strain evidence="2">SpSt-339</strain>
    </source>
</reference>
<sequence length="114" mass="12038">MRRSPLCLVLLVGLWGCSAPPPADTPEKMIDAAKSVVEKFCQNVPNDPQALLENVDGLKDTLSSLSDDDPTRLTPVNAAVSELEQVLKKTPGNTKAIQEKVEALAAAARGLSAS</sequence>
<dbReference type="AlphaFoldDB" id="A0A7C2PIA4"/>
<protein>
    <submittedName>
        <fullName evidence="2">Uncharacterized protein</fullName>
    </submittedName>
</protein>
<feature type="signal peptide" evidence="1">
    <location>
        <begin position="1"/>
        <end position="23"/>
    </location>
</feature>
<accession>A0A7C2PIA4</accession>
<proteinExistence type="predicted"/>
<evidence type="ECO:0000256" key="1">
    <source>
        <dbReference type="SAM" id="SignalP"/>
    </source>
</evidence>